<dbReference type="Gene3D" id="2.60.40.10">
    <property type="entry name" value="Immunoglobulins"/>
    <property type="match status" value="1"/>
</dbReference>
<dbReference type="InterPro" id="IPR013783">
    <property type="entry name" value="Ig-like_fold"/>
</dbReference>
<dbReference type="PANTHER" id="PTHR34220:SF7">
    <property type="entry name" value="SENSOR HISTIDINE KINASE YPDA"/>
    <property type="match status" value="1"/>
</dbReference>
<feature type="transmembrane region" description="Helical" evidence="1">
    <location>
        <begin position="727"/>
        <end position="749"/>
    </location>
</feature>
<proteinExistence type="predicted"/>
<protein>
    <recommendedName>
        <fullName evidence="6">Signal transduction histidine kinase internal region domain-containing protein</fullName>
    </recommendedName>
</protein>
<dbReference type="Pfam" id="PF07495">
    <property type="entry name" value="Y_Y_Y"/>
    <property type="match status" value="1"/>
</dbReference>
<comment type="caution">
    <text evidence="4">The sequence shown here is derived from an EMBL/GenBank/DDBJ whole genome shotgun (WGS) entry which is preliminary data.</text>
</comment>
<reference evidence="4 5" key="1">
    <citation type="submission" date="2014-12" db="EMBL/GenBank/DDBJ databases">
        <title>Genome sequencing of Chryseobacterium taiwanense TPW19.</title>
        <authorList>
            <person name="Tan P.W."/>
            <person name="Chan K.-G."/>
        </authorList>
    </citation>
    <scope>NUCLEOTIDE SEQUENCE [LARGE SCALE GENOMIC DNA]</scope>
    <source>
        <strain evidence="4 5">TPW19</strain>
    </source>
</reference>
<dbReference type="GO" id="GO:0016020">
    <property type="term" value="C:membrane"/>
    <property type="evidence" value="ECO:0007669"/>
    <property type="project" value="InterPro"/>
</dbReference>
<dbReference type="AlphaFoldDB" id="A0A0B4D2K0"/>
<sequence length="980" mass="113036">MNTSKKEKISTKINILLFILFFSPLYVSQIPGLINYNESDGLICSYTYRMKQDYNGFMWIGTDNGLFRFDGKEFKQYGRKEGLKNIEVITSEPLPNGEIFIVPFLNDFTYLKNGKIMNSNFNKYLSNPFSSYVPVITPNGNKLYLHSLRDPKDIFIYENEQLKRYPIFIDYKDRFLRAFKFDYLTNTLYLKGDRDNYIIAYNVITKKQEIIQASKGEPIYEKNNLIVFYNEKTLEVYQLQDVTHLKKIHSYPLTGKLINSIIDKNNKLWLSMANGGVLYFNQSLLDESKTLAPPITLLKDQVIHYVFVDKDDNVWFSLRNKGISFISKAFFANYINLPLKSNSEYIKTITKDHDQIVIGYDRAAGAIYKNGKLKDIVLDPSDKTENRAVYADKNILLFALSSKLFLYDISKNKSDIIIGGGPKNIIPYTGNSILICNSSGLFIYNLNSKKSDYLFTKRTYNALPYTQDSIFVGDFSNLYKLDVKTKKTALFLKGYYFTDIKKLNNNLYIGATNTNGIVLFNNKRILQKISESDGLLSHQVKRIDIETPTTFWASTNYGISRIKLNGKDLKINNFTQIDGLPSNVVAGSVIKNDSIFIGTSKGLGIFSIKKLLAQKKFINKKVIINSVKIGNNEYFDLTKKPEGSTPDDVVFNLSFLDYASQGKINYKYKVAGLSDEWQVSNSPKIILNSVPPGKYVLKVFGLGYNGKQSQTSTDLAFEIKPHFWQTWWFKLALTLVTLGILFTVINFYFQKRRNKKLETLNYEKKIAELELQAIKAQINPHFIYNCLNSIQFLLYKKDYLETENYLETFSQMIRKTLHYSEKTFMPIREEIEYLSLYLNMEKLRLKDLFDYKISTSEKVNKNWVIPSLLIQPFVENAIKHGISSLKDRKGCIEVYFDHTDSTLSITIEDNGVGIGNLSKSMAKEDSFGVKLSQKRIETFKQLFETSIILEIKDLSEYQQQGTQIKLYITPYENKNTGLHH</sequence>
<dbReference type="Proteomes" id="UP000031167">
    <property type="component" value="Unassembled WGS sequence"/>
</dbReference>
<keyword evidence="1" id="KW-0812">Transmembrane</keyword>
<gene>
    <name evidence="4" type="ORF">RM51_11655</name>
</gene>
<dbReference type="EMBL" id="JWTA01000008">
    <property type="protein sequence ID" value="KIC62822.1"/>
    <property type="molecule type" value="Genomic_DNA"/>
</dbReference>
<dbReference type="RefSeq" id="WP_039369382.1">
    <property type="nucleotide sequence ID" value="NZ_JWTA01000008.1"/>
</dbReference>
<dbReference type="InterPro" id="IPR010559">
    <property type="entry name" value="Sig_transdc_His_kin_internal"/>
</dbReference>
<keyword evidence="1" id="KW-1133">Transmembrane helix</keyword>
<dbReference type="InterPro" id="IPR036890">
    <property type="entry name" value="HATPase_C_sf"/>
</dbReference>
<feature type="domain" description="Signal transduction histidine kinase internal region" evidence="2">
    <location>
        <begin position="770"/>
        <end position="847"/>
    </location>
</feature>
<keyword evidence="5" id="KW-1185">Reference proteome</keyword>
<dbReference type="InterPro" id="IPR050640">
    <property type="entry name" value="Bact_2-comp_sensor_kinase"/>
</dbReference>
<evidence type="ECO:0008006" key="6">
    <source>
        <dbReference type="Google" id="ProtNLM"/>
    </source>
</evidence>
<evidence type="ECO:0000259" key="3">
    <source>
        <dbReference type="Pfam" id="PF07495"/>
    </source>
</evidence>
<evidence type="ECO:0000259" key="2">
    <source>
        <dbReference type="Pfam" id="PF06580"/>
    </source>
</evidence>
<dbReference type="Gene3D" id="3.30.565.10">
    <property type="entry name" value="Histidine kinase-like ATPase, C-terminal domain"/>
    <property type="match status" value="1"/>
</dbReference>
<evidence type="ECO:0000256" key="1">
    <source>
        <dbReference type="SAM" id="Phobius"/>
    </source>
</evidence>
<dbReference type="Pfam" id="PF06580">
    <property type="entry name" value="His_kinase"/>
    <property type="match status" value="1"/>
</dbReference>
<name>A0A0B4D2K0_9FLAO</name>
<dbReference type="SUPFAM" id="SSF50998">
    <property type="entry name" value="Quinoprotein alcohol dehydrogenase-like"/>
    <property type="match status" value="1"/>
</dbReference>
<feature type="domain" description="Two component regulator three Y" evidence="3">
    <location>
        <begin position="657"/>
        <end position="720"/>
    </location>
</feature>
<evidence type="ECO:0000313" key="4">
    <source>
        <dbReference type="EMBL" id="KIC62822.1"/>
    </source>
</evidence>
<keyword evidence="1" id="KW-0472">Membrane</keyword>
<dbReference type="InterPro" id="IPR011123">
    <property type="entry name" value="Y_Y_Y"/>
</dbReference>
<dbReference type="Gene3D" id="2.130.10.10">
    <property type="entry name" value="YVTN repeat-like/Quinoprotein amine dehydrogenase"/>
    <property type="match status" value="3"/>
</dbReference>
<dbReference type="InterPro" id="IPR015943">
    <property type="entry name" value="WD40/YVTN_repeat-like_dom_sf"/>
</dbReference>
<dbReference type="PANTHER" id="PTHR34220">
    <property type="entry name" value="SENSOR HISTIDINE KINASE YPDA"/>
    <property type="match status" value="1"/>
</dbReference>
<dbReference type="InterPro" id="IPR011047">
    <property type="entry name" value="Quinoprotein_ADH-like_sf"/>
</dbReference>
<dbReference type="GO" id="GO:0000155">
    <property type="term" value="F:phosphorelay sensor kinase activity"/>
    <property type="evidence" value="ECO:0007669"/>
    <property type="project" value="InterPro"/>
</dbReference>
<organism evidence="4 5">
    <name type="scientific">Chryseobacterium taiwanense</name>
    <dbReference type="NCBI Taxonomy" id="363331"/>
    <lineage>
        <taxon>Bacteria</taxon>
        <taxon>Pseudomonadati</taxon>
        <taxon>Bacteroidota</taxon>
        <taxon>Flavobacteriia</taxon>
        <taxon>Flavobacteriales</taxon>
        <taxon>Weeksellaceae</taxon>
        <taxon>Chryseobacterium group</taxon>
        <taxon>Chryseobacterium</taxon>
    </lineage>
</organism>
<dbReference type="SUPFAM" id="SSF55874">
    <property type="entry name" value="ATPase domain of HSP90 chaperone/DNA topoisomerase II/histidine kinase"/>
    <property type="match status" value="1"/>
</dbReference>
<evidence type="ECO:0000313" key="5">
    <source>
        <dbReference type="Proteomes" id="UP000031167"/>
    </source>
</evidence>
<dbReference type="OrthoDB" id="9809670at2"/>
<dbReference type="STRING" id="363331.RM51_11655"/>
<accession>A0A0B4D2K0</accession>